<name>A0A3Q2QQP0_FUNHE</name>
<feature type="region of interest" description="Disordered" evidence="2">
    <location>
        <begin position="437"/>
        <end position="457"/>
    </location>
</feature>
<proteinExistence type="predicted"/>
<keyword evidence="1" id="KW-0175">Coiled coil</keyword>
<dbReference type="InterPro" id="IPR051147">
    <property type="entry name" value="CFAP_domain-containing"/>
</dbReference>
<keyword evidence="4" id="KW-1185">Reference proteome</keyword>
<dbReference type="Proteomes" id="UP000265000">
    <property type="component" value="Unplaced"/>
</dbReference>
<feature type="region of interest" description="Disordered" evidence="2">
    <location>
        <begin position="169"/>
        <end position="212"/>
    </location>
</feature>
<sequence>MEKKLGGLRKNPTPLSPDFAFRSMLPASLKGQSDPFNYNEREAELEAEVAMLRKKTEALDRVITPLETNVKCHQHFYDREIYNIRKFITKVEKKPLDAKIMFENAVKSKQDCSVALEKLLKETVILKSEFEKAEDVLNRNKSYKTVLLNLAPPEWREAKEAEHLKAKDALKEHNCEPEETTDKKGEEAALKSGPKGTLPLESKLSVPEGENQLTNSSLLSGVGEEEKTAEIYFTDPFDVVVLQSELTDQVLFLIENATERDRMLEQSLETTLAIVKEDEKKLTKQENNLKSRTEMEIKRGVVLRKQVQLHNSLKTQDQDIMLEALSRKVTEVHSCCVESRPLNLATLEKLCSIEYRMVGLLQQIENIPEDMFQTLWKIKDSERKARLHEQKLLEEREKQKEKMNNCMRRVYREAKRYTGRKLMQRCIPVQKKAEVVAEPSAPVEEDPHAELLTEGWE</sequence>
<dbReference type="AlphaFoldDB" id="A0A3Q2QQP0"/>
<organism evidence="3 4">
    <name type="scientific">Fundulus heteroclitus</name>
    <name type="common">Killifish</name>
    <name type="synonym">Mummichog</name>
    <dbReference type="NCBI Taxonomy" id="8078"/>
    <lineage>
        <taxon>Eukaryota</taxon>
        <taxon>Metazoa</taxon>
        <taxon>Chordata</taxon>
        <taxon>Craniata</taxon>
        <taxon>Vertebrata</taxon>
        <taxon>Euteleostomi</taxon>
        <taxon>Actinopterygii</taxon>
        <taxon>Neopterygii</taxon>
        <taxon>Teleostei</taxon>
        <taxon>Neoteleostei</taxon>
        <taxon>Acanthomorphata</taxon>
        <taxon>Ovalentaria</taxon>
        <taxon>Atherinomorphae</taxon>
        <taxon>Cyprinodontiformes</taxon>
        <taxon>Fundulidae</taxon>
        <taxon>Fundulus</taxon>
    </lineage>
</organism>
<reference evidence="3" key="1">
    <citation type="submission" date="2025-08" db="UniProtKB">
        <authorList>
            <consortium name="Ensembl"/>
        </authorList>
    </citation>
    <scope>IDENTIFICATION</scope>
</reference>
<dbReference type="GeneTree" id="ENSGT00940000167349"/>
<protein>
    <submittedName>
        <fullName evidence="3">Cilia- and flagella-associated protein 100-like</fullName>
    </submittedName>
</protein>
<reference evidence="3" key="2">
    <citation type="submission" date="2025-09" db="UniProtKB">
        <authorList>
            <consortium name="Ensembl"/>
        </authorList>
    </citation>
    <scope>IDENTIFICATION</scope>
</reference>
<evidence type="ECO:0000256" key="2">
    <source>
        <dbReference type="SAM" id="MobiDB-lite"/>
    </source>
</evidence>
<feature type="coiled-coil region" evidence="1">
    <location>
        <begin position="378"/>
        <end position="409"/>
    </location>
</feature>
<evidence type="ECO:0000313" key="4">
    <source>
        <dbReference type="Proteomes" id="UP000265000"/>
    </source>
</evidence>
<dbReference type="Ensembl" id="ENSFHET00000021195.1">
    <property type="protein sequence ID" value="ENSFHEP00000030046.1"/>
    <property type="gene ID" value="ENSFHEG00000015125.1"/>
</dbReference>
<accession>A0A3Q2QQP0</accession>
<evidence type="ECO:0000256" key="1">
    <source>
        <dbReference type="SAM" id="Coils"/>
    </source>
</evidence>
<evidence type="ECO:0000313" key="3">
    <source>
        <dbReference type="Ensembl" id="ENSFHEP00000030046.1"/>
    </source>
</evidence>
<feature type="compositionally biased region" description="Basic and acidic residues" evidence="2">
    <location>
        <begin position="169"/>
        <end position="189"/>
    </location>
</feature>
<dbReference type="PANTHER" id="PTHR21683">
    <property type="entry name" value="COILED-COIL DOMAIN-CONTAINING PROTEIN 42 LIKE-2-LIKE-RELATED"/>
    <property type="match status" value="1"/>
</dbReference>
<dbReference type="PANTHER" id="PTHR21683:SF3">
    <property type="entry name" value="CILIA AND FLAGELLA ASSOCIATED PROTEIN 100"/>
    <property type="match status" value="1"/>
</dbReference>